<evidence type="ECO:0000256" key="2">
    <source>
        <dbReference type="ARBA" id="ARBA00023125"/>
    </source>
</evidence>
<dbReference type="SMART" id="SM00342">
    <property type="entry name" value="HTH_ARAC"/>
    <property type="match status" value="1"/>
</dbReference>
<dbReference type="InterPro" id="IPR003313">
    <property type="entry name" value="AraC-bd"/>
</dbReference>
<evidence type="ECO:0000313" key="7">
    <source>
        <dbReference type="Proteomes" id="UP001592528"/>
    </source>
</evidence>
<keyword evidence="2" id="KW-0238">DNA-binding</keyword>
<dbReference type="RefSeq" id="WP_157623794.1">
    <property type="nucleotide sequence ID" value="NZ_JBHEZZ010000010.1"/>
</dbReference>
<organism evidence="6 7">
    <name type="scientific">Streptacidiphilus cavernicola</name>
    <dbReference type="NCBI Taxonomy" id="3342716"/>
    <lineage>
        <taxon>Bacteria</taxon>
        <taxon>Bacillati</taxon>
        <taxon>Actinomycetota</taxon>
        <taxon>Actinomycetes</taxon>
        <taxon>Kitasatosporales</taxon>
        <taxon>Streptomycetaceae</taxon>
        <taxon>Streptacidiphilus</taxon>
    </lineage>
</organism>
<feature type="domain" description="HTH araC/xylS-type" evidence="5">
    <location>
        <begin position="287"/>
        <end position="389"/>
    </location>
</feature>
<accession>A0ABV6UQ14</accession>
<dbReference type="EMBL" id="JBHEZZ010000010">
    <property type="protein sequence ID" value="MFC1403562.1"/>
    <property type="molecule type" value="Genomic_DNA"/>
</dbReference>
<keyword evidence="1" id="KW-0805">Transcription regulation</keyword>
<dbReference type="PROSITE" id="PS01124">
    <property type="entry name" value="HTH_ARAC_FAMILY_2"/>
    <property type="match status" value="1"/>
</dbReference>
<evidence type="ECO:0000256" key="1">
    <source>
        <dbReference type="ARBA" id="ARBA00023015"/>
    </source>
</evidence>
<feature type="region of interest" description="Disordered" evidence="4">
    <location>
        <begin position="1"/>
        <end position="24"/>
    </location>
</feature>
<dbReference type="InterPro" id="IPR009057">
    <property type="entry name" value="Homeodomain-like_sf"/>
</dbReference>
<proteinExistence type="predicted"/>
<protein>
    <submittedName>
        <fullName evidence="6">AraC family transcriptional regulator</fullName>
    </submittedName>
</protein>
<evidence type="ECO:0000256" key="4">
    <source>
        <dbReference type="SAM" id="MobiDB-lite"/>
    </source>
</evidence>
<evidence type="ECO:0000313" key="6">
    <source>
        <dbReference type="EMBL" id="MFC1403562.1"/>
    </source>
</evidence>
<evidence type="ECO:0000259" key="5">
    <source>
        <dbReference type="PROSITE" id="PS01124"/>
    </source>
</evidence>
<dbReference type="SUPFAM" id="SSF46689">
    <property type="entry name" value="Homeodomain-like"/>
    <property type="match status" value="1"/>
</dbReference>
<dbReference type="PANTHER" id="PTHR43280:SF32">
    <property type="entry name" value="TRANSCRIPTIONAL REGULATORY PROTEIN"/>
    <property type="match status" value="1"/>
</dbReference>
<sequence length="391" mass="40835">MGNSPRARARSKIGAISPRRQVQNAVPGGGLLGCARLQSGGQGRGAERGDDELGYLAQARAIFAAEGLTAVGRGPTRRTGVSEQGADSCDHGWMAGSGSPDVVDVSYDNPDQPRLGLEVMSFATLRERLVPSVAGAPSRPDFHQLTLVTGGEGTALIDFVGYPCGPGTLLHVRPGQVQRFPAGPQGGIADLDATLVVFTPAFPPPVPAAAAVIDEGLSPAAFSLSALEYGAVSVAVAEISAEYAALDEQDASQAELTVELLRQLLAALLLRIARLPQPGAWSPAAGGEVFRAFRGELERAFATRRSAAQYAARLGYSPRTLTRACLAATGRTAKDLIDDRVALEAKRLLVHTGLPVASVGRVLGFTEPTNFGKFFERTVGATPGAFRATER</sequence>
<name>A0ABV6UQ14_9ACTN</name>
<dbReference type="Gene3D" id="1.10.10.60">
    <property type="entry name" value="Homeodomain-like"/>
    <property type="match status" value="1"/>
</dbReference>
<evidence type="ECO:0000256" key="3">
    <source>
        <dbReference type="ARBA" id="ARBA00023163"/>
    </source>
</evidence>
<dbReference type="InterPro" id="IPR018060">
    <property type="entry name" value="HTH_AraC"/>
</dbReference>
<dbReference type="PROSITE" id="PS51257">
    <property type="entry name" value="PROKAR_LIPOPROTEIN"/>
    <property type="match status" value="1"/>
</dbReference>
<keyword evidence="7" id="KW-1185">Reference proteome</keyword>
<reference evidence="6 7" key="1">
    <citation type="submission" date="2024-09" db="EMBL/GenBank/DDBJ databases">
        <authorList>
            <person name="Lee S.D."/>
        </authorList>
    </citation>
    <scope>NUCLEOTIDE SEQUENCE [LARGE SCALE GENOMIC DNA]</scope>
    <source>
        <strain evidence="6 7">N1-5</strain>
    </source>
</reference>
<dbReference type="SUPFAM" id="SSF51215">
    <property type="entry name" value="Regulatory protein AraC"/>
    <property type="match status" value="1"/>
</dbReference>
<dbReference type="PANTHER" id="PTHR43280">
    <property type="entry name" value="ARAC-FAMILY TRANSCRIPTIONAL REGULATOR"/>
    <property type="match status" value="1"/>
</dbReference>
<dbReference type="Pfam" id="PF02311">
    <property type="entry name" value="AraC_binding"/>
    <property type="match status" value="1"/>
</dbReference>
<gene>
    <name evidence="6" type="ORF">ACEZDJ_19930</name>
</gene>
<dbReference type="Proteomes" id="UP001592528">
    <property type="component" value="Unassembled WGS sequence"/>
</dbReference>
<comment type="caution">
    <text evidence="6">The sequence shown here is derived from an EMBL/GenBank/DDBJ whole genome shotgun (WGS) entry which is preliminary data.</text>
</comment>
<dbReference type="Pfam" id="PF12833">
    <property type="entry name" value="HTH_18"/>
    <property type="match status" value="1"/>
</dbReference>
<keyword evidence="3" id="KW-0804">Transcription</keyword>
<feature type="region of interest" description="Disordered" evidence="4">
    <location>
        <begin position="74"/>
        <end position="93"/>
    </location>
</feature>
<dbReference type="InterPro" id="IPR037923">
    <property type="entry name" value="HTH-like"/>
</dbReference>